<comment type="caution">
    <text evidence="8">The sequence shown here is derived from an EMBL/GenBank/DDBJ whole genome shotgun (WGS) entry which is preliminary data.</text>
</comment>
<organism evidence="8 9">
    <name type="scientific">Kordiimonas pumila</name>
    <dbReference type="NCBI Taxonomy" id="2161677"/>
    <lineage>
        <taxon>Bacteria</taxon>
        <taxon>Pseudomonadati</taxon>
        <taxon>Pseudomonadota</taxon>
        <taxon>Alphaproteobacteria</taxon>
        <taxon>Kordiimonadales</taxon>
        <taxon>Kordiimonadaceae</taxon>
        <taxon>Kordiimonas</taxon>
    </lineage>
</organism>
<dbReference type="PANTHER" id="PTHR30485:SF1">
    <property type="entry name" value="CYTOCHROME YDHU-RELATED"/>
    <property type="match status" value="1"/>
</dbReference>
<gene>
    <name evidence="8" type="ORF">ACFOKA_07385</name>
</gene>
<dbReference type="Gene3D" id="1.20.950.20">
    <property type="entry name" value="Transmembrane di-heme cytochromes, Chain C"/>
    <property type="match status" value="1"/>
</dbReference>
<protein>
    <submittedName>
        <fullName evidence="8">Cytochrome b/b6 domain-containing protein</fullName>
    </submittedName>
</protein>
<keyword evidence="4 6" id="KW-1133">Transmembrane helix</keyword>
<evidence type="ECO:0000259" key="7">
    <source>
        <dbReference type="Pfam" id="PF01292"/>
    </source>
</evidence>
<evidence type="ECO:0000256" key="3">
    <source>
        <dbReference type="ARBA" id="ARBA00022692"/>
    </source>
</evidence>
<evidence type="ECO:0000313" key="8">
    <source>
        <dbReference type="EMBL" id="MFC3051721.1"/>
    </source>
</evidence>
<evidence type="ECO:0000256" key="6">
    <source>
        <dbReference type="SAM" id="Phobius"/>
    </source>
</evidence>
<dbReference type="EMBL" id="JBHRSL010000004">
    <property type="protein sequence ID" value="MFC3051721.1"/>
    <property type="molecule type" value="Genomic_DNA"/>
</dbReference>
<feature type="domain" description="Cytochrome b561 bacterial/Ni-hydrogenase" evidence="7">
    <location>
        <begin position="9"/>
        <end position="264"/>
    </location>
</feature>
<evidence type="ECO:0000313" key="9">
    <source>
        <dbReference type="Proteomes" id="UP001595444"/>
    </source>
</evidence>
<comment type="subcellular location">
    <subcellularLocation>
        <location evidence="1">Cell membrane</location>
        <topology evidence="1">Multi-pass membrane protein</topology>
    </subcellularLocation>
</comment>
<dbReference type="InterPro" id="IPR051542">
    <property type="entry name" value="Hydrogenase_cytochrome"/>
</dbReference>
<feature type="transmembrane region" description="Helical" evidence="6">
    <location>
        <begin position="16"/>
        <end position="36"/>
    </location>
</feature>
<keyword evidence="5 6" id="KW-0472">Membrane</keyword>
<dbReference type="RefSeq" id="WP_194215192.1">
    <property type="nucleotide sequence ID" value="NZ_CP061205.1"/>
</dbReference>
<feature type="transmembrane region" description="Helical" evidence="6">
    <location>
        <begin position="186"/>
        <end position="210"/>
    </location>
</feature>
<evidence type="ECO:0000256" key="4">
    <source>
        <dbReference type="ARBA" id="ARBA00022989"/>
    </source>
</evidence>
<dbReference type="Pfam" id="PF01292">
    <property type="entry name" value="Ni_hydr_CYTB"/>
    <property type="match status" value="1"/>
</dbReference>
<feature type="transmembrane region" description="Helical" evidence="6">
    <location>
        <begin position="230"/>
        <end position="255"/>
    </location>
</feature>
<keyword evidence="3 6" id="KW-0812">Transmembrane</keyword>
<dbReference type="Proteomes" id="UP001595444">
    <property type="component" value="Unassembled WGS sequence"/>
</dbReference>
<evidence type="ECO:0000256" key="5">
    <source>
        <dbReference type="ARBA" id="ARBA00023136"/>
    </source>
</evidence>
<sequence>MAKKETIYRHRLPVRIWHWLNVVAFIVLLMSGLQIFNYHPALYWGESGHHGMDSFIAITAPAKDAVSDRSTLTIGSMEFDVTGILGITREENGRMRSYAFPPLVTLPSNRSLALGRDWHFLAAWLFAINIVVYLLYGLISRHFWRNFTPSRAQLKLRHIAADLWLHLRFKRHHGEAAKNYNLLQKLAYITVVFILLPVMILTGLTMSNAVTAVFPELFTLFGGRQSARTIHFIAASGLVAFVIIHFIQLFVAGFINEMRSMITGWFTVPEEKKK</sequence>
<evidence type="ECO:0000256" key="2">
    <source>
        <dbReference type="ARBA" id="ARBA00022475"/>
    </source>
</evidence>
<proteinExistence type="predicted"/>
<dbReference type="SUPFAM" id="SSF81342">
    <property type="entry name" value="Transmembrane di-heme cytochromes"/>
    <property type="match status" value="1"/>
</dbReference>
<name>A0ABV7D3I1_9PROT</name>
<accession>A0ABV7D3I1</accession>
<dbReference type="InterPro" id="IPR016174">
    <property type="entry name" value="Di-haem_cyt_TM"/>
</dbReference>
<evidence type="ECO:0000256" key="1">
    <source>
        <dbReference type="ARBA" id="ARBA00004651"/>
    </source>
</evidence>
<dbReference type="PANTHER" id="PTHR30485">
    <property type="entry name" value="NI/FE-HYDROGENASE 1 B-TYPE CYTOCHROME SUBUNIT"/>
    <property type="match status" value="1"/>
</dbReference>
<feature type="transmembrane region" description="Helical" evidence="6">
    <location>
        <begin position="118"/>
        <end position="139"/>
    </location>
</feature>
<keyword evidence="2" id="KW-1003">Cell membrane</keyword>
<dbReference type="InterPro" id="IPR011577">
    <property type="entry name" value="Cyt_b561_bac/Ni-Hgenase"/>
</dbReference>
<keyword evidence="9" id="KW-1185">Reference proteome</keyword>
<reference evidence="9" key="1">
    <citation type="journal article" date="2019" name="Int. J. Syst. Evol. Microbiol.">
        <title>The Global Catalogue of Microorganisms (GCM) 10K type strain sequencing project: providing services to taxonomists for standard genome sequencing and annotation.</title>
        <authorList>
            <consortium name="The Broad Institute Genomics Platform"/>
            <consortium name="The Broad Institute Genome Sequencing Center for Infectious Disease"/>
            <person name="Wu L."/>
            <person name="Ma J."/>
        </authorList>
    </citation>
    <scope>NUCLEOTIDE SEQUENCE [LARGE SCALE GENOMIC DNA]</scope>
    <source>
        <strain evidence="9">KCTC 62164</strain>
    </source>
</reference>